<dbReference type="EMBL" id="CAXLJM020000049">
    <property type="protein sequence ID" value="CAL8114092.1"/>
    <property type="molecule type" value="Genomic_DNA"/>
</dbReference>
<name>A0ABP1QZZ7_9HEXA</name>
<feature type="compositionally biased region" description="Polar residues" evidence="1">
    <location>
        <begin position="89"/>
        <end position="104"/>
    </location>
</feature>
<feature type="compositionally biased region" description="Low complexity" evidence="1">
    <location>
        <begin position="65"/>
        <end position="76"/>
    </location>
</feature>
<evidence type="ECO:0000313" key="2">
    <source>
        <dbReference type="EMBL" id="CAL8114092.1"/>
    </source>
</evidence>
<organism evidence="2 3">
    <name type="scientific">Orchesella dallaii</name>
    <dbReference type="NCBI Taxonomy" id="48710"/>
    <lineage>
        <taxon>Eukaryota</taxon>
        <taxon>Metazoa</taxon>
        <taxon>Ecdysozoa</taxon>
        <taxon>Arthropoda</taxon>
        <taxon>Hexapoda</taxon>
        <taxon>Collembola</taxon>
        <taxon>Entomobryomorpha</taxon>
        <taxon>Entomobryoidea</taxon>
        <taxon>Orchesellidae</taxon>
        <taxon>Orchesellinae</taxon>
        <taxon>Orchesella</taxon>
    </lineage>
</organism>
<feature type="compositionally biased region" description="Polar residues" evidence="1">
    <location>
        <begin position="50"/>
        <end position="64"/>
    </location>
</feature>
<feature type="compositionally biased region" description="Low complexity" evidence="1">
    <location>
        <begin position="137"/>
        <end position="156"/>
    </location>
</feature>
<proteinExistence type="predicted"/>
<dbReference type="Proteomes" id="UP001642540">
    <property type="component" value="Unassembled WGS sequence"/>
</dbReference>
<comment type="caution">
    <text evidence="2">The sequence shown here is derived from an EMBL/GenBank/DDBJ whole genome shotgun (WGS) entry which is preliminary data.</text>
</comment>
<evidence type="ECO:0000313" key="3">
    <source>
        <dbReference type="Proteomes" id="UP001642540"/>
    </source>
</evidence>
<sequence length="212" mass="23304">MEPSNVTTPECDNEITAVRQAIADRLQLQNKLIMLEKMIAEILNSKSAFSGTESYDTSSNNRCNEGQSGSTEQSSSFPDASLALREMQQRASAGQRTFTNSPATSSNGYGYSRSNGDGTSPESSTLAEVKLRINCDSESTSSPYSQSTSARQTSTAYGSSNCTNCSSRARRLAELTFRVFTRGFEHADEHTLHEMSAHLREFIQDRSNNRHT</sequence>
<gene>
    <name evidence="2" type="ORF">ODALV1_LOCUS16308</name>
</gene>
<reference evidence="2 3" key="1">
    <citation type="submission" date="2024-08" db="EMBL/GenBank/DDBJ databases">
        <authorList>
            <person name="Cucini C."/>
            <person name="Frati F."/>
        </authorList>
    </citation>
    <scope>NUCLEOTIDE SEQUENCE [LARGE SCALE GENOMIC DNA]</scope>
</reference>
<feature type="compositionally biased region" description="Low complexity" evidence="1">
    <location>
        <begin position="105"/>
        <end position="118"/>
    </location>
</feature>
<accession>A0ABP1QZZ7</accession>
<feature type="region of interest" description="Disordered" evidence="1">
    <location>
        <begin position="50"/>
        <end position="160"/>
    </location>
</feature>
<keyword evidence="3" id="KW-1185">Reference proteome</keyword>
<evidence type="ECO:0000256" key="1">
    <source>
        <dbReference type="SAM" id="MobiDB-lite"/>
    </source>
</evidence>
<protein>
    <submittedName>
        <fullName evidence="2">Uncharacterized protein</fullName>
    </submittedName>
</protein>